<dbReference type="GO" id="GO:0004497">
    <property type="term" value="F:monooxygenase activity"/>
    <property type="evidence" value="ECO:0007669"/>
    <property type="project" value="UniProtKB-KW"/>
</dbReference>
<keyword evidence="4 8" id="KW-0560">Oxidoreductase</keyword>
<dbReference type="EMBL" id="JALLAZ020000146">
    <property type="protein sequence ID" value="KAL3802462.1"/>
    <property type="molecule type" value="Genomic_DNA"/>
</dbReference>
<accession>A0ABD3QQW1</accession>
<dbReference type="Proteomes" id="UP001530315">
    <property type="component" value="Unassembled WGS sequence"/>
</dbReference>
<name>A0ABD3QQW1_9STRA</name>
<protein>
    <recommendedName>
        <fullName evidence="12">Cytochrome P450</fullName>
    </recommendedName>
</protein>
<dbReference type="InterPro" id="IPR017972">
    <property type="entry name" value="Cyt_P450_CS"/>
</dbReference>
<dbReference type="PROSITE" id="PS00086">
    <property type="entry name" value="CYTOCHROME_P450"/>
    <property type="match status" value="1"/>
</dbReference>
<feature type="binding site" description="axial binding residue" evidence="7">
    <location>
        <position position="470"/>
    </location>
    <ligand>
        <name>heme</name>
        <dbReference type="ChEBI" id="CHEBI:30413"/>
    </ligand>
    <ligandPart>
        <name>Fe</name>
        <dbReference type="ChEBI" id="CHEBI:18248"/>
    </ligandPart>
</feature>
<evidence type="ECO:0000256" key="5">
    <source>
        <dbReference type="ARBA" id="ARBA00023004"/>
    </source>
</evidence>
<comment type="caution">
    <text evidence="10">The sequence shown here is derived from an EMBL/GenBank/DDBJ whole genome shotgun (WGS) entry which is preliminary data.</text>
</comment>
<evidence type="ECO:0000256" key="1">
    <source>
        <dbReference type="ARBA" id="ARBA00010617"/>
    </source>
</evidence>
<evidence type="ECO:0000313" key="11">
    <source>
        <dbReference type="Proteomes" id="UP001530315"/>
    </source>
</evidence>
<keyword evidence="3 7" id="KW-0479">Metal-binding</keyword>
<dbReference type="PRINTS" id="PR00463">
    <property type="entry name" value="EP450I"/>
</dbReference>
<reference evidence="10 11" key="1">
    <citation type="submission" date="2024-10" db="EMBL/GenBank/DDBJ databases">
        <title>Updated reference genomes for cyclostephanoid diatoms.</title>
        <authorList>
            <person name="Roberts W.R."/>
            <person name="Alverson A.J."/>
        </authorList>
    </citation>
    <scope>NUCLEOTIDE SEQUENCE [LARGE SCALE GENOMIC DNA]</scope>
    <source>
        <strain evidence="10 11">AJA276-08</strain>
    </source>
</reference>
<keyword evidence="9" id="KW-1133">Transmembrane helix</keyword>
<keyword evidence="9" id="KW-0472">Membrane</keyword>
<dbReference type="InterPro" id="IPR001128">
    <property type="entry name" value="Cyt_P450"/>
</dbReference>
<dbReference type="GO" id="GO:0046872">
    <property type="term" value="F:metal ion binding"/>
    <property type="evidence" value="ECO:0007669"/>
    <property type="project" value="UniProtKB-KW"/>
</dbReference>
<evidence type="ECO:0000256" key="6">
    <source>
        <dbReference type="ARBA" id="ARBA00023033"/>
    </source>
</evidence>
<dbReference type="InterPro" id="IPR050196">
    <property type="entry name" value="Cytochrome_P450_Monoox"/>
</dbReference>
<dbReference type="PANTHER" id="PTHR24291:SF50">
    <property type="entry name" value="BIFUNCTIONAL ALBAFLAVENONE MONOOXYGENASE_TERPENE SYNTHASE"/>
    <property type="match status" value="1"/>
</dbReference>
<feature type="transmembrane region" description="Helical" evidence="9">
    <location>
        <begin position="6"/>
        <end position="27"/>
    </location>
</feature>
<evidence type="ECO:0000256" key="9">
    <source>
        <dbReference type="SAM" id="Phobius"/>
    </source>
</evidence>
<proteinExistence type="inferred from homology"/>
<evidence type="ECO:0000256" key="8">
    <source>
        <dbReference type="RuleBase" id="RU000461"/>
    </source>
</evidence>
<dbReference type="Pfam" id="PF00067">
    <property type="entry name" value="p450"/>
    <property type="match status" value="1"/>
</dbReference>
<keyword evidence="6 8" id="KW-0503">Monooxygenase</keyword>
<dbReference type="SUPFAM" id="SSF48264">
    <property type="entry name" value="Cytochrome P450"/>
    <property type="match status" value="1"/>
</dbReference>
<comment type="similarity">
    <text evidence="1 8">Belongs to the cytochrome P450 family.</text>
</comment>
<evidence type="ECO:0000313" key="10">
    <source>
        <dbReference type="EMBL" id="KAL3802462.1"/>
    </source>
</evidence>
<evidence type="ECO:0000256" key="2">
    <source>
        <dbReference type="ARBA" id="ARBA00022617"/>
    </source>
</evidence>
<dbReference type="InterPro" id="IPR002401">
    <property type="entry name" value="Cyt_P450_E_grp-I"/>
</dbReference>
<organism evidence="10 11">
    <name type="scientific">Stephanodiscus triporus</name>
    <dbReference type="NCBI Taxonomy" id="2934178"/>
    <lineage>
        <taxon>Eukaryota</taxon>
        <taxon>Sar</taxon>
        <taxon>Stramenopiles</taxon>
        <taxon>Ochrophyta</taxon>
        <taxon>Bacillariophyta</taxon>
        <taxon>Coscinodiscophyceae</taxon>
        <taxon>Thalassiosirophycidae</taxon>
        <taxon>Stephanodiscales</taxon>
        <taxon>Stephanodiscaceae</taxon>
        <taxon>Stephanodiscus</taxon>
    </lineage>
</organism>
<dbReference type="InterPro" id="IPR036396">
    <property type="entry name" value="Cyt_P450_sf"/>
</dbReference>
<keyword evidence="9" id="KW-0812">Transmembrane</keyword>
<keyword evidence="11" id="KW-1185">Reference proteome</keyword>
<evidence type="ECO:0000256" key="3">
    <source>
        <dbReference type="ARBA" id="ARBA00022723"/>
    </source>
</evidence>
<dbReference type="AlphaFoldDB" id="A0ABD3QQW1"/>
<evidence type="ECO:0000256" key="7">
    <source>
        <dbReference type="PIRSR" id="PIRSR602401-1"/>
    </source>
</evidence>
<evidence type="ECO:0008006" key="12">
    <source>
        <dbReference type="Google" id="ProtNLM"/>
    </source>
</evidence>
<keyword evidence="5 7" id="KW-0408">Iron</keyword>
<evidence type="ECO:0000256" key="4">
    <source>
        <dbReference type="ARBA" id="ARBA00023002"/>
    </source>
</evidence>
<comment type="cofactor">
    <cofactor evidence="7">
        <name>heme</name>
        <dbReference type="ChEBI" id="CHEBI:30413"/>
    </cofactor>
</comment>
<sequence>MDTFNCSSAVFAVAAASLVSVTLISLYGSKRRKGISDSSTTLSYPPSPPTRHWLLGHGPHLDLTKTNNHDILFLEWMNELKSKVVMFEIPVIGRFIVVGDADVARYVLNGSFPKSPTYKAMVPLIGKKSLVAMEGKEWSAQRRIYNPGFSPDFLRDVVSTIVDKCSRLVAKCDEDIERGAPTNMLAKAIDLTIDVIVTVAFGEDWYENTDDMTKVHTIRELTALTGERMKEPLKHLFRFDRMWRMRRLSHALDRDMKRLVQRRLDTIRNSDTVFNASEMSKQREILSLTLLRILQSNKKSPGAFDSKAFGPNDMEIVTSQLKTFYFAGHDTTATTIAWAYWLLVQHPESLQRAREEVESSIGPQLCEATYEKLQKCEYLDAVARETLRLYPPAATTRYVPMSDDCTIEPNAGGYRIGDCLVHLNFYAIQRDPDVWEEPEKFMPCRFLGEAGKKRIASSSFLPFSKGARDCIGKYFALLEIKIALAALIRRYDGDVVDPEEVYVTRLTSIPQGGCEVNLRRRSVA</sequence>
<gene>
    <name evidence="10" type="ORF">ACHAW5_009721</name>
</gene>
<dbReference type="Gene3D" id="1.10.630.10">
    <property type="entry name" value="Cytochrome P450"/>
    <property type="match status" value="1"/>
</dbReference>
<dbReference type="PANTHER" id="PTHR24291">
    <property type="entry name" value="CYTOCHROME P450 FAMILY 4"/>
    <property type="match status" value="1"/>
</dbReference>
<keyword evidence="2 7" id="KW-0349">Heme</keyword>
<dbReference type="PRINTS" id="PR00385">
    <property type="entry name" value="P450"/>
</dbReference>